<keyword evidence="7" id="KW-0238">DNA-binding</keyword>
<dbReference type="PANTHER" id="PTHR45866:SF1">
    <property type="entry name" value="DNA GYRASE SUBUNIT B, MITOCHONDRIAL"/>
    <property type="match status" value="1"/>
</dbReference>
<dbReference type="RefSeq" id="WP_317770241.1">
    <property type="nucleotide sequence ID" value="NZ_JAWMAJ010000011.1"/>
</dbReference>
<dbReference type="InterPro" id="IPR014721">
    <property type="entry name" value="Ribsml_uS5_D2-typ_fold_subgr"/>
</dbReference>
<dbReference type="PRINTS" id="PR01159">
    <property type="entry name" value="DNAGYRASEB"/>
</dbReference>
<keyword evidence="5" id="KW-0067">ATP-binding</keyword>
<dbReference type="EMBL" id="JAWMAJ010000011">
    <property type="protein sequence ID" value="MDV7215345.1"/>
    <property type="molecule type" value="Genomic_DNA"/>
</dbReference>
<dbReference type="EC" id="5.6.2.2" evidence="3"/>
<proteinExistence type="inferred from homology"/>
<name>A0ABU4F7R8_9ACTN</name>
<evidence type="ECO:0000256" key="7">
    <source>
        <dbReference type="ARBA" id="ARBA00023125"/>
    </source>
</evidence>
<evidence type="ECO:0000256" key="4">
    <source>
        <dbReference type="ARBA" id="ARBA00022741"/>
    </source>
</evidence>
<dbReference type="InterPro" id="IPR013506">
    <property type="entry name" value="Topo_IIA_bsu_dom2"/>
</dbReference>
<organism evidence="10 11">
    <name type="scientific">Streptomyces prunicolor</name>
    <dbReference type="NCBI Taxonomy" id="67348"/>
    <lineage>
        <taxon>Bacteria</taxon>
        <taxon>Bacillati</taxon>
        <taxon>Actinomycetota</taxon>
        <taxon>Actinomycetes</taxon>
        <taxon>Kitasatosporales</taxon>
        <taxon>Streptomycetaceae</taxon>
        <taxon>Streptomyces</taxon>
    </lineage>
</organism>
<evidence type="ECO:0000259" key="9">
    <source>
        <dbReference type="Pfam" id="PF00204"/>
    </source>
</evidence>
<sequence>MSAEGMEYDAADIKVLEGREAVRKRPGMYVGSTGERGLYHLVLDVVDRAVGEVLAGRAGSVDVTLASDGGVRVADDGARVGGAYDPDLEAQLTSLHMGSGPIGRRTAVITPFGLGLFVANALSSRLTVEVRGEGTRWVKEYARGVEAERPDTVGPLTGDLGSATGSGTTISFWPDTEIFETTWCPFPVLAERFRQLAFLNRGLAISLTDERPADGVRRVLYQFPDGVRDFVAALDAEAGAYPHADVFGFEREDARMAGTMEVALLWGHSRGAQIRGFANSLATPAGGTHLDGFRDGVVAAITEFARERGLPTASDLDARADLIVESLTAVVSVKLDQPEYLGATRTLLGNTDVRVCVVEAVREHLGNWFAEQPERAADIVNRIVRGRDQD</sequence>
<dbReference type="Gene3D" id="3.30.565.10">
    <property type="entry name" value="Histidine kinase-like ATPase, C-terminal domain"/>
    <property type="match status" value="1"/>
</dbReference>
<reference evidence="10 11" key="1">
    <citation type="submission" date="2023-10" db="EMBL/GenBank/DDBJ databases">
        <title>Characterization of rhizosphere-enriched actinobacteria from wheat plants lab-grown on chernevaya soil.</title>
        <authorList>
            <person name="Tikhonova E.N."/>
            <person name="Konopkin A."/>
            <person name="Kravchenko I.K."/>
        </authorList>
    </citation>
    <scope>NUCLEOTIDE SEQUENCE [LARGE SCALE GENOMIC DNA]</scope>
    <source>
        <strain evidence="10 11">RR29</strain>
    </source>
</reference>
<evidence type="ECO:0000256" key="1">
    <source>
        <dbReference type="ARBA" id="ARBA00000185"/>
    </source>
</evidence>
<dbReference type="Gene3D" id="3.30.230.10">
    <property type="match status" value="1"/>
</dbReference>
<comment type="catalytic activity">
    <reaction evidence="1">
        <text>ATP-dependent breakage, passage and rejoining of double-stranded DNA.</text>
        <dbReference type="EC" id="5.6.2.2"/>
    </reaction>
</comment>
<keyword evidence="4" id="KW-0547">Nucleotide-binding</keyword>
<dbReference type="PANTHER" id="PTHR45866">
    <property type="entry name" value="DNA GYRASE/TOPOISOMERASE SUBUNIT B"/>
    <property type="match status" value="1"/>
</dbReference>
<keyword evidence="6" id="KW-0799">Topoisomerase</keyword>
<feature type="domain" description="DNA topoisomerase type IIA subunit B" evidence="9">
    <location>
        <begin position="226"/>
        <end position="387"/>
    </location>
</feature>
<dbReference type="InterPro" id="IPR001241">
    <property type="entry name" value="Topo_IIA"/>
</dbReference>
<dbReference type="Pfam" id="PF00204">
    <property type="entry name" value="DNA_gyraseB"/>
    <property type="match status" value="1"/>
</dbReference>
<dbReference type="SUPFAM" id="SSF54211">
    <property type="entry name" value="Ribosomal protein S5 domain 2-like"/>
    <property type="match status" value="1"/>
</dbReference>
<comment type="caution">
    <text evidence="10">The sequence shown here is derived from an EMBL/GenBank/DDBJ whole genome shotgun (WGS) entry which is preliminary data.</text>
</comment>
<dbReference type="InterPro" id="IPR036890">
    <property type="entry name" value="HATPase_C_sf"/>
</dbReference>
<keyword evidence="8" id="KW-0413">Isomerase</keyword>
<dbReference type="PRINTS" id="PR00418">
    <property type="entry name" value="TPI2FAMILY"/>
</dbReference>
<dbReference type="Proteomes" id="UP001187346">
    <property type="component" value="Unassembled WGS sequence"/>
</dbReference>
<evidence type="ECO:0000256" key="5">
    <source>
        <dbReference type="ARBA" id="ARBA00022840"/>
    </source>
</evidence>
<dbReference type="SMART" id="SM00433">
    <property type="entry name" value="TOP2c"/>
    <property type="match status" value="1"/>
</dbReference>
<evidence type="ECO:0000256" key="2">
    <source>
        <dbReference type="ARBA" id="ARBA00010708"/>
    </source>
</evidence>
<evidence type="ECO:0000256" key="6">
    <source>
        <dbReference type="ARBA" id="ARBA00023029"/>
    </source>
</evidence>
<accession>A0ABU4F7R8</accession>
<keyword evidence="11" id="KW-1185">Reference proteome</keyword>
<evidence type="ECO:0000256" key="8">
    <source>
        <dbReference type="ARBA" id="ARBA00023235"/>
    </source>
</evidence>
<dbReference type="InterPro" id="IPR000565">
    <property type="entry name" value="Topo_IIA_B"/>
</dbReference>
<protein>
    <recommendedName>
        <fullName evidence="3">DNA topoisomerase (ATP-hydrolyzing)</fullName>
        <ecNumber evidence="3">5.6.2.2</ecNumber>
    </recommendedName>
</protein>
<dbReference type="InterPro" id="IPR020568">
    <property type="entry name" value="Ribosomal_Su5_D2-typ_SF"/>
</dbReference>
<comment type="similarity">
    <text evidence="2">Belongs to the type II topoisomerase GyrB family.</text>
</comment>
<evidence type="ECO:0000313" key="11">
    <source>
        <dbReference type="Proteomes" id="UP001187346"/>
    </source>
</evidence>
<evidence type="ECO:0000256" key="3">
    <source>
        <dbReference type="ARBA" id="ARBA00012895"/>
    </source>
</evidence>
<dbReference type="SUPFAM" id="SSF55874">
    <property type="entry name" value="ATPase domain of HSP90 chaperone/DNA topoisomerase II/histidine kinase"/>
    <property type="match status" value="1"/>
</dbReference>
<evidence type="ECO:0000313" key="10">
    <source>
        <dbReference type="EMBL" id="MDV7215345.1"/>
    </source>
</evidence>
<gene>
    <name evidence="10" type="ORF">R5A26_05215</name>
</gene>